<feature type="region of interest" description="Disordered" evidence="1">
    <location>
        <begin position="1440"/>
        <end position="1461"/>
    </location>
</feature>
<evidence type="ECO:0000259" key="2">
    <source>
        <dbReference type="Pfam" id="PF15232"/>
    </source>
</evidence>
<dbReference type="InParanoid" id="A0A6P9D9D1"/>
<name>A0A6P9D9D1_PANGU</name>
<gene>
    <name evidence="4" type="primary">PROB1</name>
</gene>
<evidence type="ECO:0000313" key="4">
    <source>
        <dbReference type="RefSeq" id="XP_034288160.1"/>
    </source>
</evidence>
<dbReference type="CTD" id="389333"/>
<dbReference type="OMA" id="DMCSSHT"/>
<evidence type="ECO:0000313" key="3">
    <source>
        <dbReference type="Proteomes" id="UP001652622"/>
    </source>
</evidence>
<feature type="compositionally biased region" description="Polar residues" evidence="1">
    <location>
        <begin position="190"/>
        <end position="209"/>
    </location>
</feature>
<feature type="compositionally biased region" description="Low complexity" evidence="1">
    <location>
        <begin position="41"/>
        <end position="58"/>
    </location>
</feature>
<feature type="region of interest" description="Disordered" evidence="1">
    <location>
        <begin position="803"/>
        <end position="826"/>
    </location>
</feature>
<feature type="compositionally biased region" description="Basic and acidic residues" evidence="1">
    <location>
        <begin position="1269"/>
        <end position="1283"/>
    </location>
</feature>
<feature type="region of interest" description="Disordered" evidence="1">
    <location>
        <begin position="414"/>
        <end position="446"/>
    </location>
</feature>
<dbReference type="Proteomes" id="UP001652622">
    <property type="component" value="Unplaced"/>
</dbReference>
<feature type="region of interest" description="Disordered" evidence="1">
    <location>
        <begin position="111"/>
        <end position="159"/>
    </location>
</feature>
<feature type="compositionally biased region" description="Polar residues" evidence="1">
    <location>
        <begin position="123"/>
        <end position="142"/>
    </location>
</feature>
<dbReference type="KEGG" id="pgut:117674313"/>
<dbReference type="InterPro" id="IPR027838">
    <property type="entry name" value="DUF4585"/>
</dbReference>
<feature type="region of interest" description="Disordered" evidence="1">
    <location>
        <begin position="497"/>
        <end position="560"/>
    </location>
</feature>
<feature type="compositionally biased region" description="Low complexity" evidence="1">
    <location>
        <begin position="498"/>
        <end position="535"/>
    </location>
</feature>
<feature type="region of interest" description="Disordered" evidence="1">
    <location>
        <begin position="27"/>
        <end position="58"/>
    </location>
</feature>
<feature type="compositionally biased region" description="Basic and acidic residues" evidence="1">
    <location>
        <begin position="775"/>
        <end position="787"/>
    </location>
</feature>
<feature type="region of interest" description="Disordered" evidence="1">
    <location>
        <begin position="1269"/>
        <end position="1296"/>
    </location>
</feature>
<feature type="region of interest" description="Disordered" evidence="1">
    <location>
        <begin position="767"/>
        <end position="787"/>
    </location>
</feature>
<dbReference type="Pfam" id="PF15232">
    <property type="entry name" value="DUF4585"/>
    <property type="match status" value="1"/>
</dbReference>
<organism evidence="3 4">
    <name type="scientific">Pantherophis guttatus</name>
    <name type="common">Corn snake</name>
    <name type="synonym">Elaphe guttata</name>
    <dbReference type="NCBI Taxonomy" id="94885"/>
    <lineage>
        <taxon>Eukaryota</taxon>
        <taxon>Metazoa</taxon>
        <taxon>Chordata</taxon>
        <taxon>Craniata</taxon>
        <taxon>Vertebrata</taxon>
        <taxon>Euteleostomi</taxon>
        <taxon>Lepidosauria</taxon>
        <taxon>Squamata</taxon>
        <taxon>Bifurcata</taxon>
        <taxon>Unidentata</taxon>
        <taxon>Episquamata</taxon>
        <taxon>Toxicofera</taxon>
        <taxon>Serpentes</taxon>
        <taxon>Colubroidea</taxon>
        <taxon>Colubridae</taxon>
        <taxon>Colubrinae</taxon>
        <taxon>Pantherophis</taxon>
    </lineage>
</organism>
<dbReference type="GeneID" id="117674313"/>
<dbReference type="GO" id="GO:0005654">
    <property type="term" value="C:nucleoplasm"/>
    <property type="evidence" value="ECO:0007669"/>
    <property type="project" value="TreeGrafter"/>
</dbReference>
<dbReference type="RefSeq" id="XP_034288160.1">
    <property type="nucleotide sequence ID" value="XM_034432269.1"/>
</dbReference>
<sequence>MFSSVSSKSPLSSQPVGVNEEELSNYNCRVHSAPEKEESHVSSNCTSDTSSSYRSAPSSEEAESFKDCIEYLEEAGGDCIMQCTYCDAEYEQAMLILSADQTKLARKSRISAATARQPHRTSNDFSNCYQGRRNSSSATSGDIQVHFPPNKSKTLGGSMPVQGARVQSLQADLPSAIKDQNWRDKLCSSGKESQQVQTSIKANNSSDPVCSSGMGLVTPRLQPGDSSGSKYLDHPAQFSADKSKEMLPSARKLKKSSLGSRPHGPVSSKSACPRYNFVENSSVLSDSDEADNEVEKLTAGSFRSLSCPQGSYLDMYSSSNGTSSSLSNSLPEDCNGLNRWPACSDQRKTMVVGHSKGNWTFPPPGKDPETELLSGVLGKEHFDCIDLRQENADGKKCLSKKRMVPKRQIQLRRKDKKETGFCAPGEPASMQSFTQPRKDPSAKERNISDEFRINYKQFLKAASLGSAYSKTKLASNLVKNVLAKKLQYEQRIKMEQASIQDSSPSSVPSSISTDLQGDSLEGKSSSLSKSDCSFSTEDVQSHSTTSERSEPLAISEGGRNALRPTKGVVLNKQLRENVYKLKNTFNELNERMKYQEDAPLDRLPVSAEDGVNVLESSNIRKQASGERQEYWRARAVFEAMQDNPKTLPLVPKFAKSQKPWPNLKQRAIQQKKALHSKEDTFSFKPSSLVVPKDTSRNTFVSKTKEMKLVPQMKNKHSVPNAFRHTSWDRGFATKRMPTFQSMKLSSIIVPASGKFHNTGRFDCPKASFTEGTAHTPDKGNVRTHQSRDIRKIVNEAYNLGFKSTEDSSADQSSSAEKSENDNLTGFPKESTTISPLFIHCTSICRKDYVLAGRYMQEKKQDQPEGLDMSTLSLQEASTKMSRDHFPPMVSNKCSAMGESGVHITTIQSKKLAVKNKEFQHPVEKKPVLCERSELNVRPASTTTKKESQLNIQVNSSIFKQPHTTATDYFPYVGYSAVDDRTNKETWPQFNHRENKAVASSEIIVIPPSAYVQEISMRENNCSTKSHMMDSCKVQEAELPYQKHRSCETLTVGPKDSKGYSVLSKEENIFSESLPSCENYRYPQATRAPVINTPKLQMQTPVNNQYADRIYETTALEDRKLLDGHHRIHSESIISDNPLTAREYMEGIKLVSNSMFTPKTSGEKVHDSGCDYFNNSHQATNEQYFSTTQADNTNYLTIPVKTHPSEPDPKQSPPLHMDNTSFTSNVSFQPGVDLSRNKMNSDFFPSKQMERKTPSDNLLYSAPCLGQLPLRHEESPSFPRRNERVSPLGKSAPSPTRHFAAPLQAHRKMLVDPESGKCYYVESPRQPQLKMLYDPETGQYIEVLIPPAPLPTHSGLYQPPFPSMVMNPGSYGQPYMTYSGCPGFPPPPAPPGPLDLQDQLPVQENANFSDGFNHFAKHEAPSVPDGNYMESVYYIPTGMNSSPNPSQVLYSPSTSSGPLPRM</sequence>
<feature type="compositionally biased region" description="Basic and acidic residues" evidence="1">
    <location>
        <begin position="436"/>
        <end position="446"/>
    </location>
</feature>
<feature type="region of interest" description="Disordered" evidence="1">
    <location>
        <begin position="186"/>
        <end position="272"/>
    </location>
</feature>
<keyword evidence="3" id="KW-1185">Reference proteome</keyword>
<accession>A0A6P9D9D1</accession>
<dbReference type="InterPro" id="IPR052303">
    <property type="entry name" value="CEFIP"/>
</dbReference>
<protein>
    <submittedName>
        <fullName evidence="4">Proline-rich basic protein 1</fullName>
    </submittedName>
</protein>
<proteinExistence type="predicted"/>
<evidence type="ECO:0000256" key="1">
    <source>
        <dbReference type="SAM" id="MobiDB-lite"/>
    </source>
</evidence>
<dbReference type="PANTHER" id="PTHR33775">
    <property type="entry name" value="CARDIAC-ENRICHED FHL2-INTERACTING PROTEIN-RELATED"/>
    <property type="match status" value="1"/>
</dbReference>
<dbReference type="PANTHER" id="PTHR33775:SF1">
    <property type="entry name" value="PROLINE-RICH BASIC PROTEIN 1"/>
    <property type="match status" value="1"/>
</dbReference>
<reference evidence="4" key="1">
    <citation type="submission" date="2025-08" db="UniProtKB">
        <authorList>
            <consortium name="RefSeq"/>
        </authorList>
    </citation>
    <scope>IDENTIFICATION</scope>
    <source>
        <tissue evidence="4">Blood</tissue>
    </source>
</reference>
<feature type="domain" description="DUF4585" evidence="2">
    <location>
        <begin position="1303"/>
        <end position="1369"/>
    </location>
</feature>